<evidence type="ECO:0000256" key="2">
    <source>
        <dbReference type="SAM" id="Phobius"/>
    </source>
</evidence>
<reference evidence="3" key="2">
    <citation type="submission" date="2018-05" db="EMBL/GenBank/DDBJ databases">
        <title>OmerRS3 (Oryza meridionalis Reference Sequence Version 3).</title>
        <authorList>
            <person name="Zhang J."/>
            <person name="Kudrna D."/>
            <person name="Lee S."/>
            <person name="Talag J."/>
            <person name="Welchert J."/>
            <person name="Wing R.A."/>
        </authorList>
    </citation>
    <scope>NUCLEOTIDE SEQUENCE [LARGE SCALE GENOMIC DNA]</scope>
    <source>
        <strain evidence="3">cv. OR44</strain>
    </source>
</reference>
<reference evidence="3" key="1">
    <citation type="submission" date="2015-04" db="UniProtKB">
        <authorList>
            <consortium name="EnsemblPlants"/>
        </authorList>
    </citation>
    <scope>IDENTIFICATION</scope>
</reference>
<dbReference type="InterPro" id="IPR022149">
    <property type="entry name" value="DUF3681"/>
</dbReference>
<evidence type="ECO:0000313" key="4">
    <source>
        <dbReference type="Proteomes" id="UP000008021"/>
    </source>
</evidence>
<keyword evidence="2" id="KW-0472">Membrane</keyword>
<keyword evidence="2" id="KW-1133">Transmembrane helix</keyword>
<evidence type="ECO:0000313" key="3">
    <source>
        <dbReference type="EnsemblPlants" id="OMERI01G02860.1"/>
    </source>
</evidence>
<dbReference type="PANTHER" id="PTHR33530:SF4">
    <property type="entry name" value="OS01G0145800 PROTEIN"/>
    <property type="match status" value="1"/>
</dbReference>
<dbReference type="HOGENOM" id="CLU_1258966_0_0_1"/>
<organism evidence="3">
    <name type="scientific">Oryza meridionalis</name>
    <dbReference type="NCBI Taxonomy" id="40149"/>
    <lineage>
        <taxon>Eukaryota</taxon>
        <taxon>Viridiplantae</taxon>
        <taxon>Streptophyta</taxon>
        <taxon>Embryophyta</taxon>
        <taxon>Tracheophyta</taxon>
        <taxon>Spermatophyta</taxon>
        <taxon>Magnoliopsida</taxon>
        <taxon>Liliopsida</taxon>
        <taxon>Poales</taxon>
        <taxon>Poaceae</taxon>
        <taxon>BOP clade</taxon>
        <taxon>Oryzoideae</taxon>
        <taxon>Oryzeae</taxon>
        <taxon>Oryzinae</taxon>
        <taxon>Oryza</taxon>
    </lineage>
</organism>
<keyword evidence="4" id="KW-1185">Reference proteome</keyword>
<dbReference type="Proteomes" id="UP000008021">
    <property type="component" value="Chromosome 1"/>
</dbReference>
<evidence type="ECO:0000256" key="1">
    <source>
        <dbReference type="SAM" id="MobiDB-lite"/>
    </source>
</evidence>
<feature type="transmembrane region" description="Helical" evidence="2">
    <location>
        <begin position="199"/>
        <end position="219"/>
    </location>
</feature>
<dbReference type="AlphaFoldDB" id="A0A0E0BX21"/>
<dbReference type="Pfam" id="PF12442">
    <property type="entry name" value="DUF3681"/>
    <property type="match status" value="1"/>
</dbReference>
<name>A0A0E0BX21_9ORYZ</name>
<keyword evidence="2" id="KW-0812">Transmembrane</keyword>
<dbReference type="Gramene" id="OMERI01G02860.1">
    <property type="protein sequence ID" value="OMERI01G02860.1"/>
    <property type="gene ID" value="OMERI01G02860"/>
</dbReference>
<feature type="transmembrane region" description="Helical" evidence="2">
    <location>
        <begin position="127"/>
        <end position="144"/>
    </location>
</feature>
<dbReference type="PANTHER" id="PTHR33530">
    <property type="entry name" value="OS01G0147100 PROTEIN"/>
    <property type="match status" value="1"/>
</dbReference>
<accession>A0A0E0BX21</accession>
<sequence length="220" mass="23302">KPASAHGEGGGWEAGKGDEEAARGGWEADELLQVQVQKRRRPAAARREQRLLDLPAAVELGRRSRHIAPAYRQSRCSLSIAGCRPSPCQPRLPLHRFCGGDGEEEKTQGRYGGGCTRRDEAEANVDAALWVLGLATISAAITLATTTTPLQADLGNNGAAYYSYLALALAVVTFLAGVAQVIAFVWVSDDPRRAGAAGNWFFVYASVASLVVAVSALAVL</sequence>
<feature type="transmembrane region" description="Helical" evidence="2">
    <location>
        <begin position="164"/>
        <end position="187"/>
    </location>
</feature>
<dbReference type="EnsemblPlants" id="OMERI01G02860.1">
    <property type="protein sequence ID" value="OMERI01G02860.1"/>
    <property type="gene ID" value="OMERI01G02860"/>
</dbReference>
<feature type="region of interest" description="Disordered" evidence="1">
    <location>
        <begin position="1"/>
        <end position="26"/>
    </location>
</feature>
<protein>
    <submittedName>
        <fullName evidence="3">Uncharacterized protein</fullName>
    </submittedName>
</protein>
<proteinExistence type="predicted"/>